<name>A0A1I1GF57_NATHA</name>
<dbReference type="RefSeq" id="WP_089787719.1">
    <property type="nucleotide sequence ID" value="NZ_FOKW01000004.1"/>
</dbReference>
<dbReference type="PANTHER" id="PTHR46268:SF6">
    <property type="entry name" value="UNIVERSAL STRESS PROTEIN UP12"/>
    <property type="match status" value="1"/>
</dbReference>
<keyword evidence="5" id="KW-1185">Reference proteome</keyword>
<gene>
    <name evidence="4" type="ORF">SAMN05444422_104273</name>
</gene>
<feature type="domain" description="UspA" evidence="3">
    <location>
        <begin position="1"/>
        <end position="139"/>
    </location>
</feature>
<dbReference type="PANTHER" id="PTHR46268">
    <property type="entry name" value="STRESS RESPONSE PROTEIN NHAX"/>
    <property type="match status" value="1"/>
</dbReference>
<accession>A0A1I1GF57</accession>
<evidence type="ECO:0000256" key="1">
    <source>
        <dbReference type="ARBA" id="ARBA00008791"/>
    </source>
</evidence>
<organism evidence="4 5">
    <name type="scientific">Natronobacterium haloterrestre</name>
    <name type="common">Halobiforma haloterrestris</name>
    <dbReference type="NCBI Taxonomy" id="148448"/>
    <lineage>
        <taxon>Archaea</taxon>
        <taxon>Methanobacteriati</taxon>
        <taxon>Methanobacteriota</taxon>
        <taxon>Stenosarchaea group</taxon>
        <taxon>Halobacteria</taxon>
        <taxon>Halobacteriales</taxon>
        <taxon>Natrialbaceae</taxon>
        <taxon>Natronobacterium</taxon>
    </lineage>
</organism>
<reference evidence="5" key="1">
    <citation type="submission" date="2016-10" db="EMBL/GenBank/DDBJ databases">
        <authorList>
            <person name="Varghese N."/>
            <person name="Submissions S."/>
        </authorList>
    </citation>
    <scope>NUCLEOTIDE SEQUENCE [LARGE SCALE GENOMIC DNA]</scope>
    <source>
        <strain evidence="5">DSM 13078</strain>
    </source>
</reference>
<dbReference type="CDD" id="cd00293">
    <property type="entry name" value="USP-like"/>
    <property type="match status" value="1"/>
</dbReference>
<sequence length="158" mass="16562">MYDAIVVATDGSETGTAAVDHAIGLASRFDADLFGLTVLESRTDYDNAIVDPEEVDRRRREQAEEVMADLESAAAEAGVDVETAVESGVPYEEIIAAATARDADAIVVGSRGRSSFKRALLGGTVDAVVRYADRPVVVVDGPDEDGDGSETGNDSVPE</sequence>
<dbReference type="InterPro" id="IPR014729">
    <property type="entry name" value="Rossmann-like_a/b/a_fold"/>
</dbReference>
<dbReference type="EMBL" id="FOKW01000004">
    <property type="protein sequence ID" value="SFC10191.1"/>
    <property type="molecule type" value="Genomic_DNA"/>
</dbReference>
<dbReference type="AlphaFoldDB" id="A0A1I1GF57"/>
<evidence type="ECO:0000259" key="3">
    <source>
        <dbReference type="Pfam" id="PF00582"/>
    </source>
</evidence>
<proteinExistence type="inferred from homology"/>
<dbReference type="Pfam" id="PF00582">
    <property type="entry name" value="Usp"/>
    <property type="match status" value="1"/>
</dbReference>
<dbReference type="InterPro" id="IPR006016">
    <property type="entry name" value="UspA"/>
</dbReference>
<dbReference type="Proteomes" id="UP000199161">
    <property type="component" value="Unassembled WGS sequence"/>
</dbReference>
<comment type="similarity">
    <text evidence="1">Belongs to the universal stress protein A family.</text>
</comment>
<evidence type="ECO:0000256" key="2">
    <source>
        <dbReference type="SAM" id="MobiDB-lite"/>
    </source>
</evidence>
<dbReference type="OrthoDB" id="105697at2157"/>
<feature type="region of interest" description="Disordered" evidence="2">
    <location>
        <begin position="138"/>
        <end position="158"/>
    </location>
</feature>
<evidence type="ECO:0000313" key="4">
    <source>
        <dbReference type="EMBL" id="SFC10191.1"/>
    </source>
</evidence>
<dbReference type="Gene3D" id="3.40.50.620">
    <property type="entry name" value="HUPs"/>
    <property type="match status" value="1"/>
</dbReference>
<evidence type="ECO:0000313" key="5">
    <source>
        <dbReference type="Proteomes" id="UP000199161"/>
    </source>
</evidence>
<protein>
    <submittedName>
        <fullName evidence="4">Nucleotide-binding universal stress protein, UspA family</fullName>
    </submittedName>
</protein>
<dbReference type="PRINTS" id="PR01438">
    <property type="entry name" value="UNVRSLSTRESS"/>
</dbReference>
<dbReference type="SUPFAM" id="SSF52402">
    <property type="entry name" value="Adenine nucleotide alpha hydrolases-like"/>
    <property type="match status" value="1"/>
</dbReference>
<dbReference type="InterPro" id="IPR006015">
    <property type="entry name" value="Universal_stress_UspA"/>
</dbReference>